<evidence type="ECO:0000313" key="2">
    <source>
        <dbReference type="EMBL" id="KGG85860.1"/>
    </source>
</evidence>
<sequence length="34" mass="3808">MALSLDQMKDGRITSTPSQKESIHRFLQAGNSLF</sequence>
<evidence type="ECO:0000313" key="3">
    <source>
        <dbReference type="Proteomes" id="UP000029567"/>
    </source>
</evidence>
<name>A0A0E3BWZ6_9BURK</name>
<dbReference type="EMBL" id="AWTN01000116">
    <property type="protein sequence ID" value="KGG85860.1"/>
    <property type="molecule type" value="Genomic_DNA"/>
</dbReference>
<feature type="region of interest" description="Disordered" evidence="1">
    <location>
        <begin position="1"/>
        <end position="22"/>
    </location>
</feature>
<gene>
    <name evidence="2" type="ORF">P245_21605</name>
</gene>
<organism evidence="2 3">
    <name type="scientific">Comamonas thiooxydans</name>
    <dbReference type="NCBI Taxonomy" id="363952"/>
    <lineage>
        <taxon>Bacteria</taxon>
        <taxon>Pseudomonadati</taxon>
        <taxon>Pseudomonadota</taxon>
        <taxon>Betaproteobacteria</taxon>
        <taxon>Burkholderiales</taxon>
        <taxon>Comamonadaceae</taxon>
        <taxon>Comamonas</taxon>
    </lineage>
</organism>
<protein>
    <submittedName>
        <fullName evidence="2">Uncharacterized protein</fullName>
    </submittedName>
</protein>
<dbReference type="AlphaFoldDB" id="A0A0E3BWZ6"/>
<proteinExistence type="predicted"/>
<reference evidence="2 3" key="1">
    <citation type="submission" date="2013-09" db="EMBL/GenBank/DDBJ databases">
        <title>High correlation between genotypes and phenotypes of environmental bacteria Comamonas testosteroni strains.</title>
        <authorList>
            <person name="Liu L."/>
            <person name="Zhu W."/>
            <person name="Xia X."/>
            <person name="Xu B."/>
            <person name="Luo M."/>
            <person name="Wang G."/>
        </authorList>
    </citation>
    <scope>NUCLEOTIDE SEQUENCE [LARGE SCALE GENOMIC DNA]</scope>
    <source>
        <strain evidence="2 3">JL14</strain>
    </source>
</reference>
<dbReference type="Proteomes" id="UP000029567">
    <property type="component" value="Unassembled WGS sequence"/>
</dbReference>
<comment type="caution">
    <text evidence="2">The sequence shown here is derived from an EMBL/GenBank/DDBJ whole genome shotgun (WGS) entry which is preliminary data.</text>
</comment>
<evidence type="ECO:0000256" key="1">
    <source>
        <dbReference type="SAM" id="MobiDB-lite"/>
    </source>
</evidence>
<accession>A0A0E3BWZ6</accession>